<evidence type="ECO:0000313" key="10">
    <source>
        <dbReference type="Proteomes" id="UP000282106"/>
    </source>
</evidence>
<dbReference type="PANTHER" id="PTHR20855:SF3">
    <property type="entry name" value="LD03007P"/>
    <property type="match status" value="1"/>
</dbReference>
<feature type="transmembrane region" description="Helical" evidence="8">
    <location>
        <begin position="96"/>
        <end position="114"/>
    </location>
</feature>
<feature type="binding site" evidence="7">
    <location>
        <position position="205"/>
    </location>
    <ligand>
        <name>Zn(2+)</name>
        <dbReference type="ChEBI" id="CHEBI:29105"/>
    </ligand>
</feature>
<dbReference type="PANTHER" id="PTHR20855">
    <property type="entry name" value="ADIPOR/PROGESTIN RECEPTOR-RELATED"/>
    <property type="match status" value="1"/>
</dbReference>
<evidence type="ECO:0000256" key="4">
    <source>
        <dbReference type="ARBA" id="ARBA00022692"/>
    </source>
</evidence>
<keyword evidence="10" id="KW-1185">Reference proteome</keyword>
<feature type="transmembrane region" description="Helical" evidence="8">
    <location>
        <begin position="54"/>
        <end position="75"/>
    </location>
</feature>
<dbReference type="EMBL" id="RJVO01000001">
    <property type="protein sequence ID" value="ROH93069.1"/>
    <property type="molecule type" value="Genomic_DNA"/>
</dbReference>
<dbReference type="InterPro" id="IPR005744">
    <property type="entry name" value="Hy-lIII"/>
</dbReference>
<evidence type="ECO:0000256" key="6">
    <source>
        <dbReference type="ARBA" id="ARBA00023136"/>
    </source>
</evidence>
<keyword evidence="6 8" id="KW-0472">Membrane</keyword>
<feature type="transmembrane region" description="Helical" evidence="8">
    <location>
        <begin position="202"/>
        <end position="224"/>
    </location>
</feature>
<evidence type="ECO:0000256" key="5">
    <source>
        <dbReference type="ARBA" id="ARBA00022989"/>
    </source>
</evidence>
<evidence type="ECO:0000256" key="2">
    <source>
        <dbReference type="ARBA" id="ARBA00008488"/>
    </source>
</evidence>
<name>A0A3N0VJZ4_9GAMM</name>
<dbReference type="GO" id="GO:0140911">
    <property type="term" value="F:pore-forming activity"/>
    <property type="evidence" value="ECO:0007669"/>
    <property type="project" value="InterPro"/>
</dbReference>
<dbReference type="Proteomes" id="UP000282106">
    <property type="component" value="Unassembled WGS sequence"/>
</dbReference>
<protein>
    <submittedName>
        <fullName evidence="9">Hemolysin III family protein</fullName>
    </submittedName>
</protein>
<dbReference type="InterPro" id="IPR004254">
    <property type="entry name" value="AdipoR/HlyIII-related"/>
</dbReference>
<feature type="binding site" evidence="7">
    <location>
        <position position="76"/>
    </location>
    <ligand>
        <name>Zn(2+)</name>
        <dbReference type="ChEBI" id="CHEBI:29105"/>
    </ligand>
</feature>
<keyword evidence="7" id="KW-0479">Metal-binding</keyword>
<dbReference type="AlphaFoldDB" id="A0A3N0VJZ4"/>
<feature type="binding site" evidence="7">
    <location>
        <position position="201"/>
    </location>
    <ligand>
        <name>Zn(2+)</name>
        <dbReference type="ChEBI" id="CHEBI:29105"/>
    </ligand>
</feature>
<dbReference type="InParanoid" id="A0A3N0VJZ4"/>
<evidence type="ECO:0000313" key="9">
    <source>
        <dbReference type="EMBL" id="ROH93069.1"/>
    </source>
</evidence>
<dbReference type="GO" id="GO:0005886">
    <property type="term" value="C:plasma membrane"/>
    <property type="evidence" value="ECO:0007669"/>
    <property type="project" value="UniProtKB-SubCell"/>
</dbReference>
<keyword evidence="4 8" id="KW-0812">Transmembrane</keyword>
<feature type="transmembrane region" description="Helical" evidence="8">
    <location>
        <begin position="175"/>
        <end position="193"/>
    </location>
</feature>
<comment type="caution">
    <text evidence="9">The sequence shown here is derived from an EMBL/GenBank/DDBJ whole genome shotgun (WGS) entry which is preliminary data.</text>
</comment>
<comment type="subcellular location">
    <subcellularLocation>
        <location evidence="1">Cell membrane</location>
        <topology evidence="1">Multi-pass membrane protein</topology>
    </subcellularLocation>
</comment>
<organism evidence="9 10">
    <name type="scientific">Stagnimonas aquatica</name>
    <dbReference type="NCBI Taxonomy" id="2689987"/>
    <lineage>
        <taxon>Bacteria</taxon>
        <taxon>Pseudomonadati</taxon>
        <taxon>Pseudomonadota</taxon>
        <taxon>Gammaproteobacteria</taxon>
        <taxon>Nevskiales</taxon>
        <taxon>Nevskiaceae</taxon>
        <taxon>Stagnimonas</taxon>
    </lineage>
</organism>
<comment type="similarity">
    <text evidence="2">Belongs to the UPF0073 (Hly-III) family.</text>
</comment>
<feature type="transmembrane region" description="Helical" evidence="8">
    <location>
        <begin position="120"/>
        <end position="140"/>
    </location>
</feature>
<dbReference type="GO" id="GO:0046872">
    <property type="term" value="F:metal ion binding"/>
    <property type="evidence" value="ECO:0007669"/>
    <property type="project" value="UniProtKB-KW"/>
</dbReference>
<dbReference type="FunCoup" id="A0A3N0VJZ4">
    <property type="interactions" value="74"/>
</dbReference>
<proteinExistence type="inferred from homology"/>
<gene>
    <name evidence="9" type="ORF">ED208_00590</name>
</gene>
<keyword evidence="5 8" id="KW-1133">Transmembrane helix</keyword>
<keyword evidence="3" id="KW-1003">Cell membrane</keyword>
<evidence type="ECO:0000256" key="7">
    <source>
        <dbReference type="PIRSR" id="PIRSR604254-1"/>
    </source>
</evidence>
<accession>A0A3N0VJZ4</accession>
<evidence type="ECO:0000256" key="8">
    <source>
        <dbReference type="SAM" id="Phobius"/>
    </source>
</evidence>
<feature type="transmembrane region" description="Helical" evidence="8">
    <location>
        <begin position="30"/>
        <end position="48"/>
    </location>
</feature>
<reference evidence="9 10" key="1">
    <citation type="submission" date="2018-10" db="EMBL/GenBank/DDBJ databases">
        <authorList>
            <person name="Chen W.-M."/>
        </authorList>
    </citation>
    <scope>NUCLEOTIDE SEQUENCE [LARGE SCALE GENOMIC DNA]</scope>
    <source>
        <strain evidence="9 10">THS-13</strain>
    </source>
</reference>
<dbReference type="RefSeq" id="WP_123209921.1">
    <property type="nucleotide sequence ID" value="NZ_RJVO01000001.1"/>
</dbReference>
<feature type="transmembrane region" description="Helical" evidence="8">
    <location>
        <begin position="147"/>
        <end position="163"/>
    </location>
</feature>
<dbReference type="NCBIfam" id="TIGR01065">
    <property type="entry name" value="hlyIII"/>
    <property type="match status" value="1"/>
</dbReference>
<sequence>MADLPQTRRLSTPPAYTAEEEIAHSVSHGLGALLAIGGLAVLAARAAMYGEYLHVVACSMFGMAMLLTYLASAIYHSVPLSLLPTAKDVLRAIDQAFVYVLIAGTYTPFCLLVVEGPLGPTLFIATWTVALTAIAFRVLAPDTHERIALWIYLALGWGALPLMSRLSDGLPREGLWLLIAGGCAYTAGVGFYLQTKMRYHHAIWHLFTLLGSALHYFAVLLYVIPSR</sequence>
<evidence type="ECO:0000256" key="3">
    <source>
        <dbReference type="ARBA" id="ARBA00022475"/>
    </source>
</evidence>
<evidence type="ECO:0000256" key="1">
    <source>
        <dbReference type="ARBA" id="ARBA00004651"/>
    </source>
</evidence>
<keyword evidence="7" id="KW-0862">Zinc</keyword>
<dbReference type="Pfam" id="PF03006">
    <property type="entry name" value="HlyIII"/>
    <property type="match status" value="1"/>
</dbReference>